<dbReference type="InParanoid" id="A0A3Q1FSK8"/>
<dbReference type="InterPro" id="IPR036388">
    <property type="entry name" value="WH-like_DNA-bd_sf"/>
</dbReference>
<feature type="compositionally biased region" description="Basic residues" evidence="1">
    <location>
        <begin position="15"/>
        <end position="26"/>
    </location>
</feature>
<protein>
    <recommendedName>
        <fullName evidence="2">H15 domain-containing protein</fullName>
    </recommendedName>
</protein>
<dbReference type="GO" id="GO:0006334">
    <property type="term" value="P:nucleosome assembly"/>
    <property type="evidence" value="ECO:0007669"/>
    <property type="project" value="InterPro"/>
</dbReference>
<proteinExistence type="predicted"/>
<organism evidence="3 4">
    <name type="scientific">Acanthochromis polyacanthus</name>
    <name type="common">spiny chromis</name>
    <dbReference type="NCBI Taxonomy" id="80966"/>
    <lineage>
        <taxon>Eukaryota</taxon>
        <taxon>Metazoa</taxon>
        <taxon>Chordata</taxon>
        <taxon>Craniata</taxon>
        <taxon>Vertebrata</taxon>
        <taxon>Euteleostomi</taxon>
        <taxon>Actinopterygii</taxon>
        <taxon>Neopterygii</taxon>
        <taxon>Teleostei</taxon>
        <taxon>Neoteleostei</taxon>
        <taxon>Acanthomorphata</taxon>
        <taxon>Ovalentaria</taxon>
        <taxon>Pomacentridae</taxon>
        <taxon>Acanthochromis</taxon>
    </lineage>
</organism>
<evidence type="ECO:0000256" key="1">
    <source>
        <dbReference type="SAM" id="MobiDB-lite"/>
    </source>
</evidence>
<dbReference type="InterPro" id="IPR036390">
    <property type="entry name" value="WH_DNA-bd_sf"/>
</dbReference>
<dbReference type="Pfam" id="PF00538">
    <property type="entry name" value="Linker_histone"/>
    <property type="match status" value="1"/>
</dbReference>
<evidence type="ECO:0000259" key="2">
    <source>
        <dbReference type="Pfam" id="PF00538"/>
    </source>
</evidence>
<sequence length="147" mass="15323">RSSSNSSSICFPAKAAKKKASKHRKTVAASKEQRNVTAGGLKKALAAGGYNVDKNKAHIKTGIKMMVTKGALVQISGSGASSSFKINKKQAHSKAKKSTKKVTAKAKKSNTATAKKPLAIKKSPKKAKKPAAAKKAALQHSNSSKVL</sequence>
<accession>A0A3Q1FSK8</accession>
<evidence type="ECO:0000313" key="4">
    <source>
        <dbReference type="Proteomes" id="UP000257200"/>
    </source>
</evidence>
<feature type="domain" description="H15" evidence="2">
    <location>
        <begin position="26"/>
        <end position="87"/>
    </location>
</feature>
<keyword evidence="4" id="KW-1185">Reference proteome</keyword>
<evidence type="ECO:0000313" key="3">
    <source>
        <dbReference type="Ensembl" id="ENSAPOP00000020238.1"/>
    </source>
</evidence>
<dbReference type="STRING" id="80966.ENSAPOP00000020238"/>
<dbReference type="AlphaFoldDB" id="A0A3Q1FSK8"/>
<reference evidence="3" key="1">
    <citation type="submission" date="2025-08" db="UniProtKB">
        <authorList>
            <consortium name="Ensembl"/>
        </authorList>
    </citation>
    <scope>IDENTIFICATION</scope>
</reference>
<dbReference type="GO" id="GO:0000786">
    <property type="term" value="C:nucleosome"/>
    <property type="evidence" value="ECO:0007669"/>
    <property type="project" value="InterPro"/>
</dbReference>
<dbReference type="SUPFAM" id="SSF46785">
    <property type="entry name" value="Winged helix' DNA-binding domain"/>
    <property type="match status" value="1"/>
</dbReference>
<feature type="compositionally biased region" description="Basic residues" evidence="1">
    <location>
        <begin position="86"/>
        <end position="108"/>
    </location>
</feature>
<name>A0A3Q1FSK8_9TELE</name>
<dbReference type="Gene3D" id="1.10.10.10">
    <property type="entry name" value="Winged helix-like DNA-binding domain superfamily/Winged helix DNA-binding domain"/>
    <property type="match status" value="1"/>
</dbReference>
<feature type="region of interest" description="Disordered" evidence="1">
    <location>
        <begin position="1"/>
        <end position="34"/>
    </location>
</feature>
<reference evidence="3" key="2">
    <citation type="submission" date="2025-09" db="UniProtKB">
        <authorList>
            <consortium name="Ensembl"/>
        </authorList>
    </citation>
    <scope>IDENTIFICATION</scope>
</reference>
<dbReference type="GO" id="GO:0003677">
    <property type="term" value="F:DNA binding"/>
    <property type="evidence" value="ECO:0007669"/>
    <property type="project" value="InterPro"/>
</dbReference>
<dbReference type="InterPro" id="IPR005818">
    <property type="entry name" value="Histone_H1/H5_H15"/>
</dbReference>
<feature type="region of interest" description="Disordered" evidence="1">
    <location>
        <begin position="82"/>
        <end position="147"/>
    </location>
</feature>
<dbReference type="Ensembl" id="ENSAPOT00000030319.1">
    <property type="protein sequence ID" value="ENSAPOP00000020238.1"/>
    <property type="gene ID" value="ENSAPOG00000023833.1"/>
</dbReference>
<feature type="compositionally biased region" description="Basic residues" evidence="1">
    <location>
        <begin position="118"/>
        <end position="132"/>
    </location>
</feature>
<dbReference type="GeneTree" id="ENSGT00960000187848"/>
<dbReference type="Proteomes" id="UP000257200">
    <property type="component" value="Unplaced"/>
</dbReference>